<proteinExistence type="predicted"/>
<protein>
    <submittedName>
        <fullName evidence="7">Ig-like domain-containing protein</fullName>
    </submittedName>
</protein>
<dbReference type="RefSeq" id="WP_249298507.1">
    <property type="nucleotide sequence ID" value="NZ_JACRSX010000023.1"/>
</dbReference>
<feature type="signal peptide" evidence="4">
    <location>
        <begin position="1"/>
        <end position="37"/>
    </location>
</feature>
<evidence type="ECO:0000313" key="8">
    <source>
        <dbReference type="Proteomes" id="UP000606193"/>
    </source>
</evidence>
<dbReference type="EMBL" id="JACRSX010000023">
    <property type="protein sequence ID" value="MBC8563468.1"/>
    <property type="molecule type" value="Genomic_DNA"/>
</dbReference>
<name>A0ABR7N674_9FIRM</name>
<evidence type="ECO:0000256" key="1">
    <source>
        <dbReference type="ARBA" id="ARBA00022670"/>
    </source>
</evidence>
<evidence type="ECO:0000256" key="2">
    <source>
        <dbReference type="ARBA" id="ARBA00022801"/>
    </source>
</evidence>
<dbReference type="Pfam" id="PF00877">
    <property type="entry name" value="NLPC_P60"/>
    <property type="match status" value="1"/>
</dbReference>
<evidence type="ECO:0000313" key="7">
    <source>
        <dbReference type="EMBL" id="MBC8563468.1"/>
    </source>
</evidence>
<keyword evidence="2" id="KW-0378">Hydrolase</keyword>
<evidence type="ECO:0000256" key="4">
    <source>
        <dbReference type="SAM" id="SignalP"/>
    </source>
</evidence>
<keyword evidence="8" id="KW-1185">Reference proteome</keyword>
<dbReference type="Pfam" id="PF02368">
    <property type="entry name" value="Big_2"/>
    <property type="match status" value="1"/>
</dbReference>
<feature type="domain" description="BIG2" evidence="6">
    <location>
        <begin position="264"/>
        <end position="321"/>
    </location>
</feature>
<gene>
    <name evidence="7" type="ORF">H8704_12690</name>
</gene>
<feature type="chain" id="PRO_5046618989" evidence="4">
    <location>
        <begin position="38"/>
        <end position="483"/>
    </location>
</feature>
<dbReference type="Gene3D" id="3.90.1720.10">
    <property type="entry name" value="endopeptidase domain like (from Nostoc punctiforme)"/>
    <property type="match status" value="1"/>
</dbReference>
<dbReference type="InterPro" id="IPR008964">
    <property type="entry name" value="Invasin/intimin_cell_adhesion"/>
</dbReference>
<reference evidence="7 8" key="1">
    <citation type="submission" date="2020-08" db="EMBL/GenBank/DDBJ databases">
        <title>Genome public.</title>
        <authorList>
            <person name="Liu C."/>
            <person name="Sun Q."/>
        </authorList>
    </citation>
    <scope>NUCLEOTIDE SEQUENCE [LARGE SCALE GENOMIC DNA]</scope>
    <source>
        <strain evidence="7 8">NSJ-37</strain>
    </source>
</reference>
<keyword evidence="1" id="KW-0645">Protease</keyword>
<feature type="domain" description="NlpC/P60" evidence="5">
    <location>
        <begin position="365"/>
        <end position="447"/>
    </location>
</feature>
<dbReference type="Gene3D" id="2.60.40.1080">
    <property type="match status" value="1"/>
</dbReference>
<sequence>MRSFFEKKRKFMVWSIVAAICISAVLPPMGQSACVSAAAYPTATARPSATASGGGIVSPTPKPTPLPVVTAKPKADIYLKNAHQDIILTVGAAGEFDLEWKEFNGYALENLTKLRYRSGDSSILQMTSDGGYRALKTGSTTVTVTGWDGRYDEIMLEKTYTVYVYPDMSGVSLAKKSVDIYIVKNSYSADHSVSIDIKGGDTGLFDEDENEDLTYEVSSSNSKMYVSARVSQGKLILSCSDAGTTTVTFRLYDKEFQIQLRVSVVEISNTSVLLVRHKTKKLKIKGYSGKIQWKSSRPKVASVSGKGKVRGKKEGNTIISAKIGDIRLGCVISVTTKKKKKVIRCAQRIASTSQYSQPKRMLKGYYDCSSLVWRSYSKYGVKFGASSYAPTAAGEAEYLARHHKLLKGGFSQKNASKLKFKAGDLMFETGASNGRYKGIYHVEMIVGYEFYGWDQRNKPVVVVKWANRPDGHYGYGVGIVGKM</sequence>
<comment type="caution">
    <text evidence="7">The sequence shown here is derived from an EMBL/GenBank/DDBJ whole genome shotgun (WGS) entry which is preliminary data.</text>
</comment>
<evidence type="ECO:0000259" key="6">
    <source>
        <dbReference type="Pfam" id="PF02368"/>
    </source>
</evidence>
<keyword evidence="4" id="KW-0732">Signal</keyword>
<evidence type="ECO:0000259" key="5">
    <source>
        <dbReference type="Pfam" id="PF00877"/>
    </source>
</evidence>
<organism evidence="7 8">
    <name type="scientific">Jutongia huaianensis</name>
    <dbReference type="NCBI Taxonomy" id="2763668"/>
    <lineage>
        <taxon>Bacteria</taxon>
        <taxon>Bacillati</taxon>
        <taxon>Bacillota</taxon>
        <taxon>Clostridia</taxon>
        <taxon>Lachnospirales</taxon>
        <taxon>Lachnospiraceae</taxon>
        <taxon>Jutongia</taxon>
    </lineage>
</organism>
<dbReference type="InterPro" id="IPR000064">
    <property type="entry name" value="NLP_P60_dom"/>
</dbReference>
<dbReference type="Proteomes" id="UP000606193">
    <property type="component" value="Unassembled WGS sequence"/>
</dbReference>
<accession>A0ABR7N674</accession>
<evidence type="ECO:0000256" key="3">
    <source>
        <dbReference type="ARBA" id="ARBA00022807"/>
    </source>
</evidence>
<dbReference type="SUPFAM" id="SSF49373">
    <property type="entry name" value="Invasin/intimin cell-adhesion fragments"/>
    <property type="match status" value="1"/>
</dbReference>
<dbReference type="InterPro" id="IPR003343">
    <property type="entry name" value="Big_2"/>
</dbReference>
<keyword evidence="3" id="KW-0788">Thiol protease</keyword>